<dbReference type="GO" id="GO:0005524">
    <property type="term" value="F:ATP binding"/>
    <property type="evidence" value="ECO:0007669"/>
    <property type="project" value="UniProtKB-KW"/>
</dbReference>
<dbReference type="InterPro" id="IPR001650">
    <property type="entry name" value="Helicase_C-like"/>
</dbReference>
<dbReference type="GO" id="GO:0006302">
    <property type="term" value="P:double-strand break repair"/>
    <property type="evidence" value="ECO:0007669"/>
    <property type="project" value="TreeGrafter"/>
</dbReference>
<dbReference type="PROSITE" id="PS51194">
    <property type="entry name" value="HELICASE_CTER"/>
    <property type="match status" value="1"/>
</dbReference>
<keyword evidence="1" id="KW-0547">Nucleotide-binding</keyword>
<dbReference type="InterPro" id="IPR027417">
    <property type="entry name" value="P-loop_NTPase"/>
</dbReference>
<dbReference type="SMART" id="SM00487">
    <property type="entry name" value="DEXDc"/>
    <property type="match status" value="1"/>
</dbReference>
<evidence type="ECO:0000313" key="7">
    <source>
        <dbReference type="Proteomes" id="UP000199050"/>
    </source>
</evidence>
<dbReference type="SUPFAM" id="SSF52540">
    <property type="entry name" value="P-loop containing nucleoside triphosphate hydrolases"/>
    <property type="match status" value="1"/>
</dbReference>
<dbReference type="GO" id="GO:0006270">
    <property type="term" value="P:DNA replication initiation"/>
    <property type="evidence" value="ECO:0007669"/>
    <property type="project" value="TreeGrafter"/>
</dbReference>
<keyword evidence="7" id="KW-1185">Reference proteome</keyword>
<dbReference type="PROSITE" id="PS51192">
    <property type="entry name" value="HELICASE_ATP_BIND_1"/>
    <property type="match status" value="1"/>
</dbReference>
<dbReference type="AlphaFoldDB" id="A0A1G8NAW5"/>
<dbReference type="GO" id="GO:0006310">
    <property type="term" value="P:DNA recombination"/>
    <property type="evidence" value="ECO:0007669"/>
    <property type="project" value="TreeGrafter"/>
</dbReference>
<proteinExistence type="predicted"/>
<dbReference type="InterPro" id="IPR014001">
    <property type="entry name" value="Helicase_ATP-bd"/>
</dbReference>
<dbReference type="GO" id="GO:0003677">
    <property type="term" value="F:DNA binding"/>
    <property type="evidence" value="ECO:0007669"/>
    <property type="project" value="UniProtKB-KW"/>
</dbReference>
<name>A0A1G8NAW5_9BACL</name>
<protein>
    <submittedName>
        <fullName evidence="6">Superfamily II DNA/RNA helicase required for DNA uptake (Late competence protein)</fullName>
    </submittedName>
</protein>
<evidence type="ECO:0000259" key="4">
    <source>
        <dbReference type="PROSITE" id="PS51192"/>
    </source>
</evidence>
<evidence type="ECO:0000256" key="3">
    <source>
        <dbReference type="ARBA" id="ARBA00023125"/>
    </source>
</evidence>
<dbReference type="Pfam" id="PF00270">
    <property type="entry name" value="DEAD"/>
    <property type="match status" value="1"/>
</dbReference>
<sequence>MRVSVYAAATEGRWKLWISVFPAVDWLWWSGREECGWNSNKSDGLVMLSSGMPLGWGVKLREKMEYSYAMQKWTAADWRACIIDILKREIRAEETARGQRMEEWAWELFDVRDMGDGRAGWSERDAGGSSDEEELRIDTPCFMQELSRNADRLAALLSGRSLLQPEVEALLEEQAEGTGISWRAAAQLAHLQGRLKLEAAVGHESASGGGGDVSGTGSIRWKAVRAALRLPPLLWRGAVRRRADARCLRCGSAATGRTPCAACGLLCCAYCEACLALGRSRSCALLIRSAASPAVRCTAAGTSPTAAARRWGLSAAQAGAAGAALGFLAARGRRAAGRGPERFLLWAVTGAGKTEITFPLLDAVLAAGGRALVAMPRRDVVLELAPRMARAFPAETLAVLYGGSPDRWIPGRITIATTHQLMRFHQAFDLVIIDELDAFPYHNDPMLAFAAGQACKPDGAFIFLSATPPRQLQRQASFGRLPHAKVPVRFHGHPLPVPQHLTMNPVHLCIKKGRLPRAFIEALRGSLAREAQVFLFVSRIAHIEPIRGVLRRTYPEISIEGTSSEDPFRAGKVTAFREREIRILITTTILERGVTVPRSDVYILDADSSLFDEASLVQMAGRAGRSQEDPAGTVLFLSPRWTSSQRKAIAQIRTMNAIARRQGYLKGRK</sequence>
<dbReference type="InterPro" id="IPR011545">
    <property type="entry name" value="DEAD/DEAH_box_helicase_dom"/>
</dbReference>
<keyword evidence="6" id="KW-0378">Hydrolase</keyword>
<keyword evidence="3" id="KW-0238">DNA-binding</keyword>
<keyword evidence="6" id="KW-0347">Helicase</keyword>
<evidence type="ECO:0000259" key="5">
    <source>
        <dbReference type="PROSITE" id="PS51194"/>
    </source>
</evidence>
<dbReference type="Gene3D" id="3.40.50.300">
    <property type="entry name" value="P-loop containing nucleotide triphosphate hydrolases"/>
    <property type="match status" value="2"/>
</dbReference>
<evidence type="ECO:0000313" key="6">
    <source>
        <dbReference type="EMBL" id="SDI77411.1"/>
    </source>
</evidence>
<gene>
    <name evidence="6" type="ORF">SAMN05216192_10889</name>
</gene>
<dbReference type="OrthoDB" id="2077914at2"/>
<reference evidence="7" key="1">
    <citation type="submission" date="2016-10" db="EMBL/GenBank/DDBJ databases">
        <authorList>
            <person name="Varghese N."/>
            <person name="Submissions S."/>
        </authorList>
    </citation>
    <scope>NUCLEOTIDE SEQUENCE [LARGE SCALE GENOMIC DNA]</scope>
    <source>
        <strain evidence="7">CGMCC 1.11012</strain>
    </source>
</reference>
<dbReference type="EMBL" id="FNDX01000008">
    <property type="protein sequence ID" value="SDI77411.1"/>
    <property type="molecule type" value="Genomic_DNA"/>
</dbReference>
<dbReference type="PANTHER" id="PTHR30580:SF1">
    <property type="entry name" value="COMF OPERON PROTEIN 1"/>
    <property type="match status" value="1"/>
</dbReference>
<accession>A0A1G8NAW5</accession>
<dbReference type="RefSeq" id="WP_090713908.1">
    <property type="nucleotide sequence ID" value="NZ_CBCSKY010000006.1"/>
</dbReference>
<keyword evidence="2" id="KW-0067">ATP-binding</keyword>
<dbReference type="STRING" id="1174501.SAMN05216192_10889"/>
<evidence type="ECO:0000256" key="2">
    <source>
        <dbReference type="ARBA" id="ARBA00022840"/>
    </source>
</evidence>
<dbReference type="Proteomes" id="UP000199050">
    <property type="component" value="Unassembled WGS sequence"/>
</dbReference>
<evidence type="ECO:0000256" key="1">
    <source>
        <dbReference type="ARBA" id="ARBA00022741"/>
    </source>
</evidence>
<dbReference type="SMART" id="SM00490">
    <property type="entry name" value="HELICc"/>
    <property type="match status" value="1"/>
</dbReference>
<dbReference type="PANTHER" id="PTHR30580">
    <property type="entry name" value="PRIMOSOMAL PROTEIN N"/>
    <property type="match status" value="1"/>
</dbReference>
<dbReference type="GO" id="GO:0043138">
    <property type="term" value="F:3'-5' DNA helicase activity"/>
    <property type="evidence" value="ECO:0007669"/>
    <property type="project" value="TreeGrafter"/>
</dbReference>
<feature type="domain" description="Helicase C-terminal" evidence="5">
    <location>
        <begin position="515"/>
        <end position="669"/>
    </location>
</feature>
<dbReference type="Pfam" id="PF00271">
    <property type="entry name" value="Helicase_C"/>
    <property type="match status" value="1"/>
</dbReference>
<feature type="domain" description="Helicase ATP-binding" evidence="4">
    <location>
        <begin position="334"/>
        <end position="486"/>
    </location>
</feature>
<organism evidence="6 7">
    <name type="scientific">Paenibacillus typhae</name>
    <dbReference type="NCBI Taxonomy" id="1174501"/>
    <lineage>
        <taxon>Bacteria</taxon>
        <taxon>Bacillati</taxon>
        <taxon>Bacillota</taxon>
        <taxon>Bacilli</taxon>
        <taxon>Bacillales</taxon>
        <taxon>Paenibacillaceae</taxon>
        <taxon>Paenibacillus</taxon>
    </lineage>
</organism>